<feature type="transmembrane region" description="Helical" evidence="1">
    <location>
        <begin position="31"/>
        <end position="55"/>
    </location>
</feature>
<organism evidence="2 3">
    <name type="scientific">Modicisalibacter xianhensis</name>
    <dbReference type="NCBI Taxonomy" id="442341"/>
    <lineage>
        <taxon>Bacteria</taxon>
        <taxon>Pseudomonadati</taxon>
        <taxon>Pseudomonadota</taxon>
        <taxon>Gammaproteobacteria</taxon>
        <taxon>Oceanospirillales</taxon>
        <taxon>Halomonadaceae</taxon>
        <taxon>Modicisalibacter</taxon>
    </lineage>
</organism>
<proteinExistence type="predicted"/>
<name>A0A4V3GUJ9_9GAMM</name>
<dbReference type="EMBL" id="SOEC01000004">
    <property type="protein sequence ID" value="TDX31111.1"/>
    <property type="molecule type" value="Genomic_DNA"/>
</dbReference>
<protein>
    <submittedName>
        <fullName evidence="2">DUF2970 family protein</fullName>
    </submittedName>
</protein>
<evidence type="ECO:0000256" key="1">
    <source>
        <dbReference type="SAM" id="Phobius"/>
    </source>
</evidence>
<gene>
    <name evidence="2" type="ORF">DFO67_104377</name>
</gene>
<evidence type="ECO:0000313" key="3">
    <source>
        <dbReference type="Proteomes" id="UP000294489"/>
    </source>
</evidence>
<keyword evidence="1" id="KW-1133">Transmembrane helix</keyword>
<dbReference type="OrthoDB" id="5625885at2"/>
<dbReference type="Proteomes" id="UP000294489">
    <property type="component" value="Unassembled WGS sequence"/>
</dbReference>
<comment type="caution">
    <text evidence="2">The sequence shown here is derived from an EMBL/GenBank/DDBJ whole genome shotgun (WGS) entry which is preliminary data.</text>
</comment>
<keyword evidence="1" id="KW-0812">Transmembrane</keyword>
<evidence type="ECO:0000313" key="2">
    <source>
        <dbReference type="EMBL" id="TDX31111.1"/>
    </source>
</evidence>
<accession>A0A4V3GUJ9</accession>
<dbReference type="Pfam" id="PF11174">
    <property type="entry name" value="DUF2970"/>
    <property type="match status" value="1"/>
</dbReference>
<dbReference type="AlphaFoldDB" id="A0A4V3GUJ9"/>
<dbReference type="InterPro" id="IPR021344">
    <property type="entry name" value="DUF2970"/>
</dbReference>
<reference evidence="2 3" key="1">
    <citation type="submission" date="2019-03" db="EMBL/GenBank/DDBJ databases">
        <title>Freshwater and sediment microbial communities from various areas in North America, analyzing microbe dynamics in response to fracking.</title>
        <authorList>
            <person name="Lamendella R."/>
        </authorList>
    </citation>
    <scope>NUCLEOTIDE SEQUENCE [LARGE SCALE GENOMIC DNA]</scope>
    <source>
        <strain evidence="2 3">6_TX</strain>
    </source>
</reference>
<keyword evidence="1" id="KW-0472">Membrane</keyword>
<dbReference type="RefSeq" id="WP_134017189.1">
    <property type="nucleotide sequence ID" value="NZ_SOEC01000004.1"/>
</dbReference>
<sequence length="57" mass="6166">MWSVIKSVLAAFFGVQKEQQRQHDFNQGKPVVFIATGIVLAVALVIAVLLVASLASR</sequence>